<dbReference type="EMBL" id="UYSU01037123">
    <property type="protein sequence ID" value="VDL98617.1"/>
    <property type="molecule type" value="Genomic_DNA"/>
</dbReference>
<dbReference type="OrthoDB" id="10237142at2759"/>
<evidence type="ECO:0000313" key="1">
    <source>
        <dbReference type="EMBL" id="VDL98617.1"/>
    </source>
</evidence>
<reference evidence="3" key="1">
    <citation type="submission" date="2016-06" db="UniProtKB">
        <authorList>
            <consortium name="WormBaseParasite"/>
        </authorList>
    </citation>
    <scope>IDENTIFICATION</scope>
</reference>
<evidence type="ECO:0000313" key="3">
    <source>
        <dbReference type="WBParaSite" id="SSLN_0001269001-mRNA-1"/>
    </source>
</evidence>
<organism evidence="3">
    <name type="scientific">Schistocephalus solidus</name>
    <name type="common">Tapeworm</name>
    <dbReference type="NCBI Taxonomy" id="70667"/>
    <lineage>
        <taxon>Eukaryota</taxon>
        <taxon>Metazoa</taxon>
        <taxon>Spiralia</taxon>
        <taxon>Lophotrochozoa</taxon>
        <taxon>Platyhelminthes</taxon>
        <taxon>Cestoda</taxon>
        <taxon>Eucestoda</taxon>
        <taxon>Diphyllobothriidea</taxon>
        <taxon>Diphyllobothriidae</taxon>
        <taxon>Schistocephalus</taxon>
    </lineage>
</organism>
<dbReference type="Proteomes" id="UP000275846">
    <property type="component" value="Unassembled WGS sequence"/>
</dbReference>
<dbReference type="AlphaFoldDB" id="A0A183T6Y5"/>
<name>A0A183T6Y5_SCHSO</name>
<proteinExistence type="predicted"/>
<reference evidence="1 2" key="2">
    <citation type="submission" date="2018-11" db="EMBL/GenBank/DDBJ databases">
        <authorList>
            <consortium name="Pathogen Informatics"/>
        </authorList>
    </citation>
    <scope>NUCLEOTIDE SEQUENCE [LARGE SCALE GENOMIC DNA]</scope>
    <source>
        <strain evidence="1 2">NST_G2</strain>
    </source>
</reference>
<keyword evidence="2" id="KW-1185">Reference proteome</keyword>
<evidence type="ECO:0000313" key="2">
    <source>
        <dbReference type="Proteomes" id="UP000275846"/>
    </source>
</evidence>
<protein>
    <submittedName>
        <fullName evidence="3">Protein kinase domain-containing protein</fullName>
    </submittedName>
</protein>
<sequence length="137" mass="15025">MRMYARCGECSFGRLYLVPNSHLRLLEAGYFPAAISRSTAPTGELNQMMVSGVLCVYTPGPSAPSTLLFPLSHPPCTCQFFRSPSLFLAHSALIFYLSTSHPLSSLSTLSLLLYFTLNPLPLFFHSPSPFPNPPPTV</sequence>
<accession>A0A183T6Y5</accession>
<gene>
    <name evidence="1" type="ORF">SSLN_LOCUS12232</name>
</gene>
<dbReference type="WBParaSite" id="SSLN_0001269001-mRNA-1">
    <property type="protein sequence ID" value="SSLN_0001269001-mRNA-1"/>
    <property type="gene ID" value="SSLN_0001269001"/>
</dbReference>